<dbReference type="GO" id="GO:0043235">
    <property type="term" value="C:receptor complex"/>
    <property type="evidence" value="ECO:0007669"/>
    <property type="project" value="TreeGrafter"/>
</dbReference>
<dbReference type="GO" id="GO:0005886">
    <property type="term" value="C:plasma membrane"/>
    <property type="evidence" value="ECO:0007669"/>
    <property type="project" value="TreeGrafter"/>
</dbReference>
<sequence length="79" mass="9447">MWEIFTCGKVPYGRATNTEVVEQIQRGQRLDLPRTCPWEVYLVMNKCWKELPENRPSFRALKYELEEILEDWDINGPES</sequence>
<dbReference type="FunFam" id="1.10.510.10:FF:001346">
    <property type="entry name" value="Uncharacterized protein"/>
    <property type="match status" value="1"/>
</dbReference>
<accession>A0A8X6FQ04</accession>
<feature type="domain" description="Serine-threonine/tyrosine-protein kinase catalytic" evidence="1">
    <location>
        <begin position="1"/>
        <end position="64"/>
    </location>
</feature>
<dbReference type="Pfam" id="PF07714">
    <property type="entry name" value="PK_Tyr_Ser-Thr"/>
    <property type="match status" value="1"/>
</dbReference>
<dbReference type="GO" id="GO:0007169">
    <property type="term" value="P:cell surface receptor protein tyrosine kinase signaling pathway"/>
    <property type="evidence" value="ECO:0007669"/>
    <property type="project" value="TreeGrafter"/>
</dbReference>
<evidence type="ECO:0000259" key="1">
    <source>
        <dbReference type="Pfam" id="PF07714"/>
    </source>
</evidence>
<gene>
    <name evidence="2" type="primary">Btk29A</name>
    <name evidence="2" type="ORF">TNCT_574071</name>
</gene>
<dbReference type="InterPro" id="IPR050122">
    <property type="entry name" value="RTK"/>
</dbReference>
<keyword evidence="3" id="KW-1185">Reference proteome</keyword>
<keyword evidence="2" id="KW-0808">Transferase</keyword>
<dbReference type="AlphaFoldDB" id="A0A8X6FQ04"/>
<organism evidence="2 3">
    <name type="scientific">Trichonephila clavata</name>
    <name type="common">Joro spider</name>
    <name type="synonym">Nephila clavata</name>
    <dbReference type="NCBI Taxonomy" id="2740835"/>
    <lineage>
        <taxon>Eukaryota</taxon>
        <taxon>Metazoa</taxon>
        <taxon>Ecdysozoa</taxon>
        <taxon>Arthropoda</taxon>
        <taxon>Chelicerata</taxon>
        <taxon>Arachnida</taxon>
        <taxon>Araneae</taxon>
        <taxon>Araneomorphae</taxon>
        <taxon>Entelegynae</taxon>
        <taxon>Araneoidea</taxon>
        <taxon>Nephilidae</taxon>
        <taxon>Trichonephila</taxon>
    </lineage>
</organism>
<dbReference type="OrthoDB" id="3256376at2759"/>
<dbReference type="EMBL" id="BMAO01013032">
    <property type="protein sequence ID" value="GFQ85692.1"/>
    <property type="molecule type" value="Genomic_DNA"/>
</dbReference>
<protein>
    <submittedName>
        <fullName evidence="2">Tyrosine-protein kinase Btk29A</fullName>
    </submittedName>
</protein>
<evidence type="ECO:0000313" key="2">
    <source>
        <dbReference type="EMBL" id="GFQ85692.1"/>
    </source>
</evidence>
<dbReference type="SUPFAM" id="SSF56112">
    <property type="entry name" value="Protein kinase-like (PK-like)"/>
    <property type="match status" value="1"/>
</dbReference>
<reference evidence="2" key="1">
    <citation type="submission" date="2020-07" db="EMBL/GenBank/DDBJ databases">
        <title>Multicomponent nature underlies the extraordinary mechanical properties of spider dragline silk.</title>
        <authorList>
            <person name="Kono N."/>
            <person name="Nakamura H."/>
            <person name="Mori M."/>
            <person name="Yoshida Y."/>
            <person name="Ohtoshi R."/>
            <person name="Malay A.D."/>
            <person name="Moran D.A.P."/>
            <person name="Tomita M."/>
            <person name="Numata K."/>
            <person name="Arakawa K."/>
        </authorList>
    </citation>
    <scope>NUCLEOTIDE SEQUENCE</scope>
</reference>
<dbReference type="InterPro" id="IPR001245">
    <property type="entry name" value="Ser-Thr/Tyr_kinase_cat_dom"/>
</dbReference>
<dbReference type="Proteomes" id="UP000887116">
    <property type="component" value="Unassembled WGS sequence"/>
</dbReference>
<comment type="caution">
    <text evidence="2">The sequence shown here is derived from an EMBL/GenBank/DDBJ whole genome shotgun (WGS) entry which is preliminary data.</text>
</comment>
<name>A0A8X6FQ04_TRICU</name>
<dbReference type="Gene3D" id="1.10.510.10">
    <property type="entry name" value="Transferase(Phosphotransferase) domain 1"/>
    <property type="match status" value="1"/>
</dbReference>
<keyword evidence="2" id="KW-0418">Kinase</keyword>
<dbReference type="PANTHER" id="PTHR24416:SF611">
    <property type="entry name" value="TYROSINE-PROTEIN KINASE TRANSMEMBRANE RECEPTOR ROR"/>
    <property type="match status" value="1"/>
</dbReference>
<proteinExistence type="predicted"/>
<dbReference type="PANTHER" id="PTHR24416">
    <property type="entry name" value="TYROSINE-PROTEIN KINASE RECEPTOR"/>
    <property type="match status" value="1"/>
</dbReference>
<dbReference type="InterPro" id="IPR011009">
    <property type="entry name" value="Kinase-like_dom_sf"/>
</dbReference>
<evidence type="ECO:0000313" key="3">
    <source>
        <dbReference type="Proteomes" id="UP000887116"/>
    </source>
</evidence>
<dbReference type="GO" id="GO:0004714">
    <property type="term" value="F:transmembrane receptor protein tyrosine kinase activity"/>
    <property type="evidence" value="ECO:0007669"/>
    <property type="project" value="TreeGrafter"/>
</dbReference>